<evidence type="ECO:0000256" key="1">
    <source>
        <dbReference type="SAM" id="SignalP"/>
    </source>
</evidence>
<comment type="caution">
    <text evidence="3">The sequence shown here is derived from an EMBL/GenBank/DDBJ whole genome shotgun (WGS) entry which is preliminary data.</text>
</comment>
<keyword evidence="4" id="KW-1185">Reference proteome</keyword>
<dbReference type="NCBIfam" id="TIGR04183">
    <property type="entry name" value="Por_Secre_tail"/>
    <property type="match status" value="1"/>
</dbReference>
<dbReference type="Pfam" id="PF08486">
    <property type="entry name" value="SpoIID"/>
    <property type="match status" value="2"/>
</dbReference>
<reference evidence="3 4" key="1">
    <citation type="submission" date="2019-04" db="EMBL/GenBank/DDBJ databases">
        <title>Niastella caeni sp. nov., isolated from activated sludge.</title>
        <authorList>
            <person name="Sheng M."/>
        </authorList>
    </citation>
    <scope>NUCLEOTIDE SEQUENCE [LARGE SCALE GENOMIC DNA]</scope>
    <source>
        <strain evidence="3 4">HX-2-15</strain>
    </source>
</reference>
<sequence length="988" mass="104445">MISMRRFLLAALGILLFSQLSAQQSTGGPTNITFIVKDQYTGFAVPGAVVQVKAPNGSTSQVTAANGKVVFTAVNGKYDFSIAANGYKPLATYFSSGEVTNIEARINLEPANENVQLQQLAQLRVSANQTTISGYVRDEEKNTPLGGVLVSTGSNSAVTDSKGYFILVVPAPSAAITPTAAPAKTTITFTKSGYAPFTVQRYSMPDSYMMKVALTPIGSARMQQNGQPAMITEKEVHGLYDRTATDEQQRYAGPSNPQARIEGALAATVPSSIRVGYSCNCTNCSYVEVMSLEEYVQSGLDDEWISGWASASLQAGAVAYRTYGAWYVLHPVKSNYDIAATTCNQAWEADRFTRTIDAAKATAGIVLIKNGAIPRAEYSAENNNSGCGNGYSGTGTSNGWPCISDARCAGYTPAGHGRGMCQWGSSRWASDKTYTWILNHYYSPGNYTIQLPPAPALTILSFSVKNQSTGVAIASAAVSITKPNGTTATATTDANGKLVYGLDAGKYTFKFSKSGYTALTTFFTGGPDDSVYADINLDVPGTARIATNTSPLLASTGNNMVLTGYVRDADINSPLAGAQIKSGNYTATTDARGFFSLTIPAETVAPGKTPATVSIQSAKAGYITNSIQHFYAIPDTYEMQIALTAAGSARSLTATTSEELVVRRHGLFDKTLAEQLEFAGNPVPSTSRQESLTTTTAVLAVPATIRVATSCACATCASPRVQVMSLESYVQTGVDDEWVSSWNAASLQAGTVAYRSRGAWFVQNPADDNYDLSAAACHQTWQTDRAASVKNAAIATAGIVLIKNGAIYKAEYCAESNNSGCGDGFSGTSTDYPCIADSRCAGRTKSGHGRGMCQWGSSFWGTDQTYTWILDHYYNPDGVAIQTSAAAATSSTSDSRKAEADGTLKIAPNPVTGSAITIEYTLADVSQPASIVITDNFGQIAQQRNVVLQQGLNRLTVNTSGLKAGVYNVTVRPGTTGKATSRKLLIVK</sequence>
<evidence type="ECO:0000259" key="2">
    <source>
        <dbReference type="Pfam" id="PF08486"/>
    </source>
</evidence>
<protein>
    <submittedName>
        <fullName evidence="3">T9SS type A sorting domain-containing protein</fullName>
    </submittedName>
</protein>
<dbReference type="SUPFAM" id="SSF49478">
    <property type="entry name" value="Cna protein B-type domain"/>
    <property type="match status" value="1"/>
</dbReference>
<evidence type="ECO:0000313" key="3">
    <source>
        <dbReference type="EMBL" id="THU32068.1"/>
    </source>
</evidence>
<proteinExistence type="predicted"/>
<accession>A0A4S8HAV8</accession>
<dbReference type="Proteomes" id="UP000306918">
    <property type="component" value="Unassembled WGS sequence"/>
</dbReference>
<feature type="chain" id="PRO_5020565253" evidence="1">
    <location>
        <begin position="23"/>
        <end position="988"/>
    </location>
</feature>
<dbReference type="AlphaFoldDB" id="A0A4S8HAV8"/>
<dbReference type="InterPro" id="IPR013783">
    <property type="entry name" value="Ig-like_fold"/>
</dbReference>
<feature type="signal peptide" evidence="1">
    <location>
        <begin position="1"/>
        <end position="22"/>
    </location>
</feature>
<dbReference type="InterPro" id="IPR008969">
    <property type="entry name" value="CarboxyPept-like_regulatory"/>
</dbReference>
<organism evidence="3 4">
    <name type="scientific">Niastella caeni</name>
    <dbReference type="NCBI Taxonomy" id="2569763"/>
    <lineage>
        <taxon>Bacteria</taxon>
        <taxon>Pseudomonadati</taxon>
        <taxon>Bacteroidota</taxon>
        <taxon>Chitinophagia</taxon>
        <taxon>Chitinophagales</taxon>
        <taxon>Chitinophagaceae</taxon>
        <taxon>Niastella</taxon>
    </lineage>
</organism>
<dbReference type="InterPro" id="IPR013693">
    <property type="entry name" value="SpoIID/LytB_N"/>
</dbReference>
<dbReference type="Gene3D" id="2.60.40.1120">
    <property type="entry name" value="Carboxypeptidase-like, regulatory domain"/>
    <property type="match status" value="3"/>
</dbReference>
<feature type="domain" description="Sporulation stage II protein D amidase enhancer LytB N-terminal" evidence="2">
    <location>
        <begin position="283"/>
        <end position="367"/>
    </location>
</feature>
<dbReference type="Pfam" id="PF13620">
    <property type="entry name" value="CarboxypepD_reg"/>
    <property type="match status" value="1"/>
</dbReference>
<dbReference type="Gene3D" id="2.60.40.10">
    <property type="entry name" value="Immunoglobulins"/>
    <property type="match status" value="1"/>
</dbReference>
<gene>
    <name evidence="3" type="ORF">FAM09_28215</name>
</gene>
<dbReference type="SUPFAM" id="SSF49464">
    <property type="entry name" value="Carboxypeptidase regulatory domain-like"/>
    <property type="match status" value="3"/>
</dbReference>
<keyword evidence="1" id="KW-0732">Signal</keyword>
<evidence type="ECO:0000313" key="4">
    <source>
        <dbReference type="Proteomes" id="UP000306918"/>
    </source>
</evidence>
<feature type="domain" description="Sporulation stage II protein D amidase enhancer LytB N-terminal" evidence="2">
    <location>
        <begin position="721"/>
        <end position="801"/>
    </location>
</feature>
<name>A0A4S8HAV8_9BACT</name>
<dbReference type="OrthoDB" id="6013676at2"/>
<dbReference type="InterPro" id="IPR026444">
    <property type="entry name" value="Secre_tail"/>
</dbReference>
<dbReference type="EMBL" id="STFF01000012">
    <property type="protein sequence ID" value="THU32068.1"/>
    <property type="molecule type" value="Genomic_DNA"/>
</dbReference>